<feature type="region of interest" description="Disordered" evidence="1">
    <location>
        <begin position="1"/>
        <end position="47"/>
    </location>
</feature>
<accession>Q75KA2</accession>
<feature type="compositionally biased region" description="Gly residues" evidence="1">
    <location>
        <begin position="18"/>
        <end position="27"/>
    </location>
</feature>
<evidence type="ECO:0000256" key="1">
    <source>
        <dbReference type="SAM" id="MobiDB-lite"/>
    </source>
</evidence>
<dbReference type="AlphaFoldDB" id="Q75KA2"/>
<protein>
    <submittedName>
        <fullName evidence="2">Uncharacterized protein</fullName>
    </submittedName>
</protein>
<dbReference type="Proteomes" id="UP000000763">
    <property type="component" value="Chromosome 3"/>
</dbReference>
<reference evidence="3" key="1">
    <citation type="journal article" date="2005" name="Nature">
        <title>The map-based sequence of the rice genome.</title>
        <authorList>
            <consortium name="International rice genome sequencing project (IRGSP)"/>
            <person name="Matsumoto T."/>
            <person name="Wu J."/>
            <person name="Kanamori H."/>
            <person name="Katayose Y."/>
            <person name="Fujisawa M."/>
            <person name="Namiki N."/>
            <person name="Mizuno H."/>
            <person name="Yamamoto K."/>
            <person name="Antonio B.A."/>
            <person name="Baba T."/>
            <person name="Sakata K."/>
            <person name="Nagamura Y."/>
            <person name="Aoki H."/>
            <person name="Arikawa K."/>
            <person name="Arita K."/>
            <person name="Bito T."/>
            <person name="Chiden Y."/>
            <person name="Fujitsuka N."/>
            <person name="Fukunaka R."/>
            <person name="Hamada M."/>
            <person name="Harada C."/>
            <person name="Hayashi A."/>
            <person name="Hijishita S."/>
            <person name="Honda M."/>
            <person name="Hosokawa S."/>
            <person name="Ichikawa Y."/>
            <person name="Idonuma A."/>
            <person name="Iijima M."/>
            <person name="Ikeda M."/>
            <person name="Ikeno M."/>
            <person name="Ito K."/>
            <person name="Ito S."/>
            <person name="Ito T."/>
            <person name="Ito Y."/>
            <person name="Ito Y."/>
            <person name="Iwabuchi A."/>
            <person name="Kamiya K."/>
            <person name="Karasawa W."/>
            <person name="Kurita K."/>
            <person name="Katagiri S."/>
            <person name="Kikuta A."/>
            <person name="Kobayashi H."/>
            <person name="Kobayashi N."/>
            <person name="Machita K."/>
            <person name="Maehara T."/>
            <person name="Masukawa M."/>
            <person name="Mizubayashi T."/>
            <person name="Mukai Y."/>
            <person name="Nagasaki H."/>
            <person name="Nagata Y."/>
            <person name="Naito S."/>
            <person name="Nakashima M."/>
            <person name="Nakama Y."/>
            <person name="Nakamichi Y."/>
            <person name="Nakamura M."/>
            <person name="Meguro A."/>
            <person name="Negishi M."/>
            <person name="Ohta I."/>
            <person name="Ohta T."/>
            <person name="Okamoto M."/>
            <person name="Ono N."/>
            <person name="Saji S."/>
            <person name="Sakaguchi M."/>
            <person name="Sakai K."/>
            <person name="Shibata M."/>
            <person name="Shimokawa T."/>
            <person name="Song J."/>
            <person name="Takazaki Y."/>
            <person name="Terasawa K."/>
            <person name="Tsugane M."/>
            <person name="Tsuji K."/>
            <person name="Ueda S."/>
            <person name="Waki K."/>
            <person name="Yamagata H."/>
            <person name="Yamamoto M."/>
            <person name="Yamamoto S."/>
            <person name="Yamane H."/>
            <person name="Yoshiki S."/>
            <person name="Yoshihara R."/>
            <person name="Yukawa K."/>
            <person name="Zhong H."/>
            <person name="Yano M."/>
            <person name="Yuan Q."/>
            <person name="Ouyang S."/>
            <person name="Liu J."/>
            <person name="Jones K.M."/>
            <person name="Gansberger K."/>
            <person name="Moffat K."/>
            <person name="Hill J."/>
            <person name="Bera J."/>
            <person name="Fadrosh D."/>
            <person name="Jin S."/>
            <person name="Johri S."/>
            <person name="Kim M."/>
            <person name="Overton L."/>
            <person name="Reardon M."/>
            <person name="Tsitrin T."/>
            <person name="Vuong H."/>
            <person name="Weaver B."/>
            <person name="Ciecko A."/>
            <person name="Tallon L."/>
            <person name="Jackson J."/>
            <person name="Pai G."/>
            <person name="Aken S.V."/>
            <person name="Utterback T."/>
            <person name="Reidmuller S."/>
            <person name="Feldblyum T."/>
            <person name="Hsiao J."/>
            <person name="Zismann V."/>
            <person name="Iobst S."/>
            <person name="de Vazeille A.R."/>
            <person name="Buell C.R."/>
            <person name="Ying K."/>
            <person name="Li Y."/>
            <person name="Lu T."/>
            <person name="Huang Y."/>
            <person name="Zhao Q."/>
            <person name="Feng Q."/>
            <person name="Zhang L."/>
            <person name="Zhu J."/>
            <person name="Weng Q."/>
            <person name="Mu J."/>
            <person name="Lu Y."/>
            <person name="Fan D."/>
            <person name="Liu Y."/>
            <person name="Guan J."/>
            <person name="Zhang Y."/>
            <person name="Yu S."/>
            <person name="Liu X."/>
            <person name="Zhang Y."/>
            <person name="Hong G."/>
            <person name="Han B."/>
            <person name="Choisne N."/>
            <person name="Demange N."/>
            <person name="Orjeda G."/>
            <person name="Samain S."/>
            <person name="Cattolico L."/>
            <person name="Pelletier E."/>
            <person name="Couloux A."/>
            <person name="Segurens B."/>
            <person name="Wincker P."/>
            <person name="D'Hont A."/>
            <person name="Scarpelli C."/>
            <person name="Weissenbach J."/>
            <person name="Salanoubat M."/>
            <person name="Quetier F."/>
            <person name="Yu Y."/>
            <person name="Kim H.R."/>
            <person name="Rambo T."/>
            <person name="Currie J."/>
            <person name="Collura K."/>
            <person name="Luo M."/>
            <person name="Yang T."/>
            <person name="Ammiraju J.S.S."/>
            <person name="Engler F."/>
            <person name="Soderlund C."/>
            <person name="Wing R.A."/>
            <person name="Palmer L.E."/>
            <person name="de la Bastide M."/>
            <person name="Spiegel L."/>
            <person name="Nascimento L."/>
            <person name="Zutavern T."/>
            <person name="O'Shaughnessy A."/>
            <person name="Dike S."/>
            <person name="Dedhia N."/>
            <person name="Preston R."/>
            <person name="Balija V."/>
            <person name="McCombie W.R."/>
            <person name="Chow T."/>
            <person name="Chen H."/>
            <person name="Chung M."/>
            <person name="Chen C."/>
            <person name="Shaw J."/>
            <person name="Wu H."/>
            <person name="Hsiao K."/>
            <person name="Chao Y."/>
            <person name="Chu M."/>
            <person name="Cheng C."/>
            <person name="Hour A."/>
            <person name="Lee P."/>
            <person name="Lin S."/>
            <person name="Lin Y."/>
            <person name="Liou J."/>
            <person name="Liu S."/>
            <person name="Hsing Y."/>
            <person name="Raghuvanshi S."/>
            <person name="Mohanty A."/>
            <person name="Bharti A.K."/>
            <person name="Gaur A."/>
            <person name="Gupta V."/>
            <person name="Kumar D."/>
            <person name="Ravi V."/>
            <person name="Vij S."/>
            <person name="Kapur A."/>
            <person name="Khurana P."/>
            <person name="Khurana P."/>
            <person name="Khurana J.P."/>
            <person name="Tyagi A.K."/>
            <person name="Gaikwad K."/>
            <person name="Singh A."/>
            <person name="Dalal V."/>
            <person name="Srivastava S."/>
            <person name="Dixit A."/>
            <person name="Pal A.K."/>
            <person name="Ghazi I.A."/>
            <person name="Yadav M."/>
            <person name="Pandit A."/>
            <person name="Bhargava A."/>
            <person name="Sureshbabu K."/>
            <person name="Batra K."/>
            <person name="Sharma T.R."/>
            <person name="Mohapatra T."/>
            <person name="Singh N.K."/>
            <person name="Messing J."/>
            <person name="Nelson A.B."/>
            <person name="Fuks G."/>
            <person name="Kavchok S."/>
            <person name="Keizer G."/>
            <person name="Linton E."/>
            <person name="Llaca V."/>
            <person name="Song R."/>
            <person name="Tanyolac B."/>
            <person name="Young S."/>
            <person name="Ho-Il K."/>
            <person name="Hahn J.H."/>
            <person name="Sangsakoo G."/>
            <person name="Vanavichit A."/>
            <person name="de Mattos Luiz.A.T."/>
            <person name="Zimmer P.D."/>
            <person name="Malone G."/>
            <person name="Dellagostin O."/>
            <person name="de Oliveira A.C."/>
            <person name="Bevan M."/>
            <person name="Bancroft I."/>
            <person name="Minx P."/>
            <person name="Cordum H."/>
            <person name="Wilson R."/>
            <person name="Cheng Z."/>
            <person name="Jin W."/>
            <person name="Jiang J."/>
            <person name="Leong S.A."/>
            <person name="Iwama H."/>
            <person name="Gojobori T."/>
            <person name="Itoh T."/>
            <person name="Niimura Y."/>
            <person name="Fujii Y."/>
            <person name="Habara T."/>
            <person name="Sakai H."/>
            <person name="Sato Y."/>
            <person name="Wilson G."/>
            <person name="Kumar K."/>
            <person name="McCouch S."/>
            <person name="Juretic N."/>
            <person name="Hoen D."/>
            <person name="Wright S."/>
            <person name="Bruskiewich R."/>
            <person name="Bureau T."/>
            <person name="Miyao A."/>
            <person name="Hirochika H."/>
            <person name="Nishikawa T."/>
            <person name="Kadowaki K."/>
            <person name="Sugiura M."/>
            <person name="Burr B."/>
            <person name="Sasaki T."/>
        </authorList>
    </citation>
    <scope>NUCLEOTIDE SEQUENCE [LARGE SCALE GENOMIC DNA]</scope>
    <source>
        <strain evidence="3">cv. Nipponbare</strain>
    </source>
</reference>
<name>Q75KA2_ORYSJ</name>
<sequence>MAEPMAGAEQRRWPELESGGGGGGGGRSRGRERRRWSEPRRRGGRGWRWCGPEPEEGAAAVVEAREEGVLGCQWSSRVDVEE</sequence>
<proteinExistence type="predicted"/>
<organism evidence="2 3">
    <name type="scientific">Oryza sativa subsp. japonica</name>
    <name type="common">Rice</name>
    <dbReference type="NCBI Taxonomy" id="39947"/>
    <lineage>
        <taxon>Eukaryota</taxon>
        <taxon>Viridiplantae</taxon>
        <taxon>Streptophyta</taxon>
        <taxon>Embryophyta</taxon>
        <taxon>Tracheophyta</taxon>
        <taxon>Spermatophyta</taxon>
        <taxon>Magnoliopsida</taxon>
        <taxon>Liliopsida</taxon>
        <taxon>Poales</taxon>
        <taxon>Poaceae</taxon>
        <taxon>BOP clade</taxon>
        <taxon>Oryzoideae</taxon>
        <taxon>Oryzeae</taxon>
        <taxon>Oryzinae</taxon>
        <taxon>Oryza</taxon>
        <taxon>Oryza sativa</taxon>
    </lineage>
</organism>
<gene>
    <name evidence="2" type="primary">OSJNBb0106M04.14</name>
</gene>
<reference evidence="3" key="2">
    <citation type="journal article" date="2008" name="Nucleic Acids Res.">
        <title>The rice annotation project database (RAP-DB): 2008 update.</title>
        <authorList>
            <consortium name="The rice annotation project (RAP)"/>
        </authorList>
    </citation>
    <scope>GENOME REANNOTATION</scope>
    <source>
        <strain evidence="3">cv. Nipponbare</strain>
    </source>
</reference>
<evidence type="ECO:0000313" key="2">
    <source>
        <dbReference type="EMBL" id="AAR87333.1"/>
    </source>
</evidence>
<dbReference type="EMBL" id="AC107207">
    <property type="protein sequence ID" value="AAR87333.1"/>
    <property type="molecule type" value="Genomic_DNA"/>
</dbReference>
<evidence type="ECO:0000313" key="3">
    <source>
        <dbReference type="Proteomes" id="UP000000763"/>
    </source>
</evidence>